<evidence type="ECO:0000313" key="2">
    <source>
        <dbReference type="Proteomes" id="UP001604277"/>
    </source>
</evidence>
<name>A0ABD1W542_9LAMI</name>
<accession>A0ABD1W542</accession>
<sequence>MASLATLMADFLGTQYYERKQENESPNVGFDSSDMVFELGIVPVEKKRESAKVFGEDEWGAIHIVGMRAHVAHHRHNHLQEDGACEWSFTFTSDWWWGQGMWSQARHCFTDGGNGGAVLSIVVIWCDGNADGGNGDRWCKSTRCCGA</sequence>
<comment type="caution">
    <text evidence="1">The sequence shown here is derived from an EMBL/GenBank/DDBJ whole genome shotgun (WGS) entry which is preliminary data.</text>
</comment>
<reference evidence="2" key="1">
    <citation type="submission" date="2024-07" db="EMBL/GenBank/DDBJ databases">
        <title>Two chromosome-level genome assemblies of Korean endemic species Abeliophyllum distichum and Forsythia ovata (Oleaceae).</title>
        <authorList>
            <person name="Jang H."/>
        </authorList>
    </citation>
    <scope>NUCLEOTIDE SEQUENCE [LARGE SCALE GENOMIC DNA]</scope>
</reference>
<protein>
    <submittedName>
        <fullName evidence="1">Zinc/iron permease</fullName>
    </submittedName>
</protein>
<dbReference type="AlphaFoldDB" id="A0ABD1W542"/>
<keyword evidence="2" id="KW-1185">Reference proteome</keyword>
<dbReference type="Proteomes" id="UP001604277">
    <property type="component" value="Unassembled WGS sequence"/>
</dbReference>
<dbReference type="EMBL" id="JBFOLJ010000004">
    <property type="protein sequence ID" value="KAL2544786.1"/>
    <property type="molecule type" value="Genomic_DNA"/>
</dbReference>
<proteinExistence type="predicted"/>
<evidence type="ECO:0000313" key="1">
    <source>
        <dbReference type="EMBL" id="KAL2544786.1"/>
    </source>
</evidence>
<organism evidence="1 2">
    <name type="scientific">Forsythia ovata</name>
    <dbReference type="NCBI Taxonomy" id="205694"/>
    <lineage>
        <taxon>Eukaryota</taxon>
        <taxon>Viridiplantae</taxon>
        <taxon>Streptophyta</taxon>
        <taxon>Embryophyta</taxon>
        <taxon>Tracheophyta</taxon>
        <taxon>Spermatophyta</taxon>
        <taxon>Magnoliopsida</taxon>
        <taxon>eudicotyledons</taxon>
        <taxon>Gunneridae</taxon>
        <taxon>Pentapetalae</taxon>
        <taxon>asterids</taxon>
        <taxon>lamiids</taxon>
        <taxon>Lamiales</taxon>
        <taxon>Oleaceae</taxon>
        <taxon>Forsythieae</taxon>
        <taxon>Forsythia</taxon>
    </lineage>
</organism>
<gene>
    <name evidence="1" type="ORF">Fot_14019</name>
</gene>